<reference evidence="7 8" key="2">
    <citation type="submission" date="2017-06" db="EMBL/GenBank/DDBJ databases">
        <authorList>
            <person name="Varghese N."/>
            <person name="Submissions S."/>
        </authorList>
    </citation>
    <scope>NUCLEOTIDE SEQUENCE [LARGE SCALE GENOMIC DNA]</scope>
    <source>
        <strain evidence="7 8">RLD-1</strain>
    </source>
</reference>
<dbReference type="SUPFAM" id="SSF53850">
    <property type="entry name" value="Periplasmic binding protein-like II"/>
    <property type="match status" value="1"/>
</dbReference>
<evidence type="ECO:0000256" key="4">
    <source>
        <dbReference type="ARBA" id="ARBA00023163"/>
    </source>
</evidence>
<evidence type="ECO:0000256" key="2">
    <source>
        <dbReference type="ARBA" id="ARBA00023015"/>
    </source>
</evidence>
<gene>
    <name evidence="6" type="ORF">SAMN05216189_100199</name>
    <name evidence="7" type="ORF">SAMN06295949_11276</name>
</gene>
<proteinExistence type="inferred from homology"/>
<keyword evidence="8" id="KW-1185">Reference proteome</keyword>
<evidence type="ECO:0000313" key="8">
    <source>
        <dbReference type="Proteomes" id="UP000198309"/>
    </source>
</evidence>
<dbReference type="Pfam" id="PF03466">
    <property type="entry name" value="LysR_substrate"/>
    <property type="match status" value="1"/>
</dbReference>
<organism evidence="6 9">
    <name type="scientific">Pseudomonas delhiensis</name>
    <dbReference type="NCBI Taxonomy" id="366289"/>
    <lineage>
        <taxon>Bacteria</taxon>
        <taxon>Pseudomonadati</taxon>
        <taxon>Pseudomonadota</taxon>
        <taxon>Gammaproteobacteria</taxon>
        <taxon>Pseudomonadales</taxon>
        <taxon>Pseudomonadaceae</taxon>
        <taxon>Pseudomonas</taxon>
    </lineage>
</organism>
<dbReference type="SUPFAM" id="SSF46785">
    <property type="entry name" value="Winged helix' DNA-binding domain"/>
    <property type="match status" value="1"/>
</dbReference>
<reference evidence="6 9" key="1">
    <citation type="submission" date="2016-10" db="EMBL/GenBank/DDBJ databases">
        <authorList>
            <person name="de Groot N.N."/>
        </authorList>
    </citation>
    <scope>NUCLEOTIDE SEQUENCE [LARGE SCALE GENOMIC DNA]</scope>
    <source>
        <strain evidence="6 9">CCM 7361</strain>
    </source>
</reference>
<dbReference type="PANTHER" id="PTHR30126">
    <property type="entry name" value="HTH-TYPE TRANSCRIPTIONAL REGULATOR"/>
    <property type="match status" value="1"/>
</dbReference>
<dbReference type="FunFam" id="1.10.10.10:FF:000001">
    <property type="entry name" value="LysR family transcriptional regulator"/>
    <property type="match status" value="1"/>
</dbReference>
<name>A0A239JG53_9PSED</name>
<evidence type="ECO:0000256" key="3">
    <source>
        <dbReference type="ARBA" id="ARBA00023125"/>
    </source>
</evidence>
<evidence type="ECO:0000313" key="7">
    <source>
        <dbReference type="EMBL" id="SNT03704.1"/>
    </source>
</evidence>
<comment type="similarity">
    <text evidence="1">Belongs to the LysR transcriptional regulatory family.</text>
</comment>
<keyword evidence="2" id="KW-0805">Transcription regulation</keyword>
<dbReference type="PRINTS" id="PR00039">
    <property type="entry name" value="HTHLYSR"/>
</dbReference>
<dbReference type="NCBIfam" id="TIGR03339">
    <property type="entry name" value="phn_lysR"/>
    <property type="match status" value="1"/>
</dbReference>
<dbReference type="RefSeq" id="WP_089391817.1">
    <property type="nucleotide sequence ID" value="NZ_FNEC01000001.1"/>
</dbReference>
<dbReference type="PANTHER" id="PTHR30126:SF94">
    <property type="entry name" value="LYSR FAMILY TRANSCRIPTIONAL REGULATOR"/>
    <property type="match status" value="1"/>
</dbReference>
<dbReference type="InterPro" id="IPR036390">
    <property type="entry name" value="WH_DNA-bd_sf"/>
</dbReference>
<dbReference type="InterPro" id="IPR005119">
    <property type="entry name" value="LysR_subst-bd"/>
</dbReference>
<dbReference type="Pfam" id="PF00126">
    <property type="entry name" value="HTH_1"/>
    <property type="match status" value="1"/>
</dbReference>
<dbReference type="InterPro" id="IPR036388">
    <property type="entry name" value="WH-like_DNA-bd_sf"/>
</dbReference>
<dbReference type="InterPro" id="IPR000847">
    <property type="entry name" value="LysR_HTH_N"/>
</dbReference>
<evidence type="ECO:0000259" key="5">
    <source>
        <dbReference type="PROSITE" id="PS50931"/>
    </source>
</evidence>
<dbReference type="AlphaFoldDB" id="A0A239JG53"/>
<dbReference type="GO" id="GO:0003700">
    <property type="term" value="F:DNA-binding transcription factor activity"/>
    <property type="evidence" value="ECO:0007669"/>
    <property type="project" value="InterPro"/>
</dbReference>
<dbReference type="CDD" id="cd05466">
    <property type="entry name" value="PBP2_LTTR_substrate"/>
    <property type="match status" value="1"/>
</dbReference>
<keyword evidence="4" id="KW-0804">Transcription</keyword>
<dbReference type="Gene3D" id="1.10.10.10">
    <property type="entry name" value="Winged helix-like DNA-binding domain superfamily/Winged helix DNA-binding domain"/>
    <property type="match status" value="1"/>
</dbReference>
<dbReference type="EMBL" id="FZPC01000012">
    <property type="protein sequence ID" value="SNT03704.1"/>
    <property type="molecule type" value="Genomic_DNA"/>
</dbReference>
<feature type="domain" description="HTH lysR-type" evidence="5">
    <location>
        <begin position="1"/>
        <end position="58"/>
    </location>
</feature>
<evidence type="ECO:0000313" key="9">
    <source>
        <dbReference type="Proteomes" id="UP000199693"/>
    </source>
</evidence>
<accession>A0A239JG53</accession>
<evidence type="ECO:0000256" key="1">
    <source>
        <dbReference type="ARBA" id="ARBA00009437"/>
    </source>
</evidence>
<dbReference type="InterPro" id="IPR017724">
    <property type="entry name" value="Tscrpt_reg_LysR"/>
</dbReference>
<dbReference type="EMBL" id="FNEC01000001">
    <property type="protein sequence ID" value="SDH95583.1"/>
    <property type="molecule type" value="Genomic_DNA"/>
</dbReference>
<dbReference type="Gene3D" id="3.40.190.290">
    <property type="match status" value="1"/>
</dbReference>
<evidence type="ECO:0000313" key="6">
    <source>
        <dbReference type="EMBL" id="SDH95583.1"/>
    </source>
</evidence>
<dbReference type="PROSITE" id="PS50931">
    <property type="entry name" value="HTH_LYSR"/>
    <property type="match status" value="1"/>
</dbReference>
<sequence length="292" mass="32364">MLSAELKAFYMVARLGSITQAAKKLGLSQPTVTTQIRSLEGQYAVELFYRGGRRLTLTDEGARLLPMVQALLQQEADIEFFLRNCGQMQGSLRIGATSPYYVLGLIKAFRERYPQIEVSVEIGNSQQVLEALCECRVDLAASSQPVEDARLIHLVLGRDPLVLAVHRSHPLAAQRAVALGELRNHCLLMREAGSTTRELTEKLLRESGVVPASMLEIGSRESIREAVIRNLGVSIIARQEVPDNPELRVLELQGAPLIDEYLFCLKERRQARLTSAFLALAREFAEGLAPLS</sequence>
<dbReference type="GO" id="GO:0000976">
    <property type="term" value="F:transcription cis-regulatory region binding"/>
    <property type="evidence" value="ECO:0007669"/>
    <property type="project" value="TreeGrafter"/>
</dbReference>
<dbReference type="Proteomes" id="UP000199693">
    <property type="component" value="Unassembled WGS sequence"/>
</dbReference>
<dbReference type="Proteomes" id="UP000198309">
    <property type="component" value="Unassembled WGS sequence"/>
</dbReference>
<protein>
    <submittedName>
        <fullName evidence="6">Transcriptional regulator, LysR family</fullName>
    </submittedName>
</protein>
<keyword evidence="3" id="KW-0238">DNA-binding</keyword>